<accession>A0AA45W715</accession>
<dbReference type="InterPro" id="IPR013762">
    <property type="entry name" value="Integrase-like_cat_sf"/>
</dbReference>
<feature type="domain" description="Tyr recombinase" evidence="8">
    <location>
        <begin position="24"/>
        <end position="200"/>
    </location>
</feature>
<dbReference type="InterPro" id="IPR002104">
    <property type="entry name" value="Integrase_catalytic"/>
</dbReference>
<organism evidence="9 11">
    <name type="scientific">Paracoccus saliphilus</name>
    <dbReference type="NCBI Taxonomy" id="405559"/>
    <lineage>
        <taxon>Bacteria</taxon>
        <taxon>Pseudomonadati</taxon>
        <taxon>Pseudomonadota</taxon>
        <taxon>Alphaproteobacteria</taxon>
        <taxon>Rhodobacterales</taxon>
        <taxon>Paracoccaceae</taxon>
        <taxon>Paracoccus</taxon>
    </lineage>
</organism>
<dbReference type="GO" id="GO:0006310">
    <property type="term" value="P:DNA recombination"/>
    <property type="evidence" value="ECO:0007669"/>
    <property type="project" value="UniProtKB-KW"/>
</dbReference>
<gene>
    <name evidence="10" type="ORF">JHX88_04050</name>
    <name evidence="9" type="ORF">SAMN05421772_11512</name>
</gene>
<evidence type="ECO:0000256" key="4">
    <source>
        <dbReference type="ARBA" id="ARBA00023015"/>
    </source>
</evidence>
<keyword evidence="2" id="KW-1029">Fimbrium biogenesis</keyword>
<keyword evidence="12" id="KW-1185">Reference proteome</keyword>
<keyword evidence="6" id="KW-0233">DNA recombination</keyword>
<keyword evidence="3" id="KW-0229">DNA integration</keyword>
<dbReference type="RefSeq" id="WP_076527501.1">
    <property type="nucleotide sequence ID" value="NZ_CP067140.1"/>
</dbReference>
<dbReference type="Pfam" id="PF00589">
    <property type="entry name" value="Phage_integrase"/>
    <property type="match status" value="1"/>
</dbReference>
<dbReference type="EMBL" id="CP067140">
    <property type="protein sequence ID" value="WCR03938.1"/>
    <property type="molecule type" value="Genomic_DNA"/>
</dbReference>
<dbReference type="PROSITE" id="PS51898">
    <property type="entry name" value="TYR_RECOMBINASE"/>
    <property type="match status" value="1"/>
</dbReference>
<dbReference type="GO" id="GO:0015074">
    <property type="term" value="P:DNA integration"/>
    <property type="evidence" value="ECO:0007669"/>
    <property type="project" value="UniProtKB-KW"/>
</dbReference>
<evidence type="ECO:0000313" key="11">
    <source>
        <dbReference type="Proteomes" id="UP000186216"/>
    </source>
</evidence>
<evidence type="ECO:0000256" key="2">
    <source>
        <dbReference type="ARBA" id="ARBA00022558"/>
    </source>
</evidence>
<reference evidence="10 12" key="2">
    <citation type="submission" date="2021-01" db="EMBL/GenBank/DDBJ databases">
        <title>Biogeographic distribution of Paracoccus.</title>
        <authorList>
            <person name="Hollensteiner J."/>
            <person name="Leineberger J."/>
            <person name="Brinkhoff T."/>
            <person name="Daniel R."/>
        </authorList>
    </citation>
    <scope>NUCLEOTIDE SEQUENCE [LARGE SCALE GENOMIC DNA]</scope>
    <source>
        <strain evidence="10 12">DSM 18447</strain>
    </source>
</reference>
<evidence type="ECO:0000256" key="3">
    <source>
        <dbReference type="ARBA" id="ARBA00022908"/>
    </source>
</evidence>
<dbReference type="GO" id="GO:0003677">
    <property type="term" value="F:DNA binding"/>
    <property type="evidence" value="ECO:0007669"/>
    <property type="project" value="InterPro"/>
</dbReference>
<dbReference type="PANTHER" id="PTHR30349">
    <property type="entry name" value="PHAGE INTEGRASE-RELATED"/>
    <property type="match status" value="1"/>
</dbReference>
<reference evidence="9 11" key="1">
    <citation type="submission" date="2017-01" db="EMBL/GenBank/DDBJ databases">
        <authorList>
            <person name="Varghese N."/>
            <person name="Submissions S."/>
        </authorList>
    </citation>
    <scope>NUCLEOTIDE SEQUENCE [LARGE SCALE GENOMIC DNA]</scope>
    <source>
        <strain evidence="9 11">DSM 18447</strain>
    </source>
</reference>
<evidence type="ECO:0000256" key="5">
    <source>
        <dbReference type="ARBA" id="ARBA00023163"/>
    </source>
</evidence>
<dbReference type="AlphaFoldDB" id="A0AA45W715"/>
<sequence length="200" mass="22691">MSDPRPNRPFVKSGGTEPVDAHRRDRDYLTPAEMTRLLAAAKSGRHGARDHLMLLLMYRHGLRVSELIALRCNDLDLASGHIWVRRLKRGLATNQPLAGDELRALRRVLSVRQDAMLWLFLSERGQPLTRQAVNYLIAAIARRAGLGPVHPHMLRHSCGHALAHAGRDLRLIQDYLGHRDPRHTARYTRTAASRFTGLWD</sequence>
<name>A0AA45W715_9RHOB</name>
<protein>
    <submittedName>
        <fullName evidence="9">Type 1 fimbriae regulatory protein FimB/type 1 fimbriae regulatory protein FimE</fullName>
    </submittedName>
    <submittedName>
        <fullName evidence="10">Tyrosine-type recombinase/integrase</fullName>
    </submittedName>
</protein>
<keyword evidence="5" id="KW-0804">Transcription</keyword>
<feature type="region of interest" description="Disordered" evidence="7">
    <location>
        <begin position="1"/>
        <end position="23"/>
    </location>
</feature>
<evidence type="ECO:0000313" key="10">
    <source>
        <dbReference type="EMBL" id="WCR03938.1"/>
    </source>
</evidence>
<evidence type="ECO:0000313" key="9">
    <source>
        <dbReference type="EMBL" id="SIT06039.1"/>
    </source>
</evidence>
<dbReference type="EMBL" id="FTOU01000015">
    <property type="protein sequence ID" value="SIT06039.1"/>
    <property type="molecule type" value="Genomic_DNA"/>
</dbReference>
<dbReference type="SUPFAM" id="SSF56349">
    <property type="entry name" value="DNA breaking-rejoining enzymes"/>
    <property type="match status" value="1"/>
</dbReference>
<keyword evidence="4" id="KW-0805">Transcription regulation</keyword>
<evidence type="ECO:0000313" key="12">
    <source>
        <dbReference type="Proteomes" id="UP001215549"/>
    </source>
</evidence>
<dbReference type="Proteomes" id="UP000186216">
    <property type="component" value="Unassembled WGS sequence"/>
</dbReference>
<evidence type="ECO:0000256" key="7">
    <source>
        <dbReference type="SAM" id="MobiDB-lite"/>
    </source>
</evidence>
<dbReference type="InterPro" id="IPR011010">
    <property type="entry name" value="DNA_brk_join_enz"/>
</dbReference>
<dbReference type="Proteomes" id="UP001215549">
    <property type="component" value="Chromosome"/>
</dbReference>
<dbReference type="PANTHER" id="PTHR30349:SF62">
    <property type="entry name" value="TYPE 1 FIMBRIAE REGULATORY PROTEIN FIMB-RELATED"/>
    <property type="match status" value="1"/>
</dbReference>
<dbReference type="InterPro" id="IPR050090">
    <property type="entry name" value="Tyrosine_recombinase_XerCD"/>
</dbReference>
<comment type="similarity">
    <text evidence="1">Belongs to the 'phage' integrase family.</text>
</comment>
<proteinExistence type="inferred from homology"/>
<evidence type="ECO:0000259" key="8">
    <source>
        <dbReference type="PROSITE" id="PS51898"/>
    </source>
</evidence>
<evidence type="ECO:0000256" key="6">
    <source>
        <dbReference type="ARBA" id="ARBA00023172"/>
    </source>
</evidence>
<evidence type="ECO:0000256" key="1">
    <source>
        <dbReference type="ARBA" id="ARBA00008857"/>
    </source>
</evidence>
<dbReference type="Gene3D" id="1.10.443.10">
    <property type="entry name" value="Intergrase catalytic core"/>
    <property type="match status" value="1"/>
</dbReference>